<keyword evidence="1" id="KW-1133">Transmembrane helix</keyword>
<protein>
    <submittedName>
        <fullName evidence="2">Uncharacterized protein</fullName>
    </submittedName>
</protein>
<evidence type="ECO:0000313" key="3">
    <source>
        <dbReference type="Proteomes" id="UP001258017"/>
    </source>
</evidence>
<gene>
    <name evidence="2" type="ORF">KPH14_011697</name>
</gene>
<organism evidence="2 3">
    <name type="scientific">Odynerus spinipes</name>
    <dbReference type="NCBI Taxonomy" id="1348599"/>
    <lineage>
        <taxon>Eukaryota</taxon>
        <taxon>Metazoa</taxon>
        <taxon>Ecdysozoa</taxon>
        <taxon>Arthropoda</taxon>
        <taxon>Hexapoda</taxon>
        <taxon>Insecta</taxon>
        <taxon>Pterygota</taxon>
        <taxon>Neoptera</taxon>
        <taxon>Endopterygota</taxon>
        <taxon>Hymenoptera</taxon>
        <taxon>Apocrita</taxon>
        <taxon>Aculeata</taxon>
        <taxon>Vespoidea</taxon>
        <taxon>Vespidae</taxon>
        <taxon>Eumeninae</taxon>
        <taxon>Odynerus</taxon>
    </lineage>
</organism>
<evidence type="ECO:0000313" key="2">
    <source>
        <dbReference type="EMBL" id="KAK2586652.1"/>
    </source>
</evidence>
<reference evidence="2" key="1">
    <citation type="submission" date="2021-08" db="EMBL/GenBank/DDBJ databases">
        <authorList>
            <person name="Misof B."/>
            <person name="Oliver O."/>
            <person name="Podsiadlowski L."/>
            <person name="Donath A."/>
            <person name="Peters R."/>
            <person name="Mayer C."/>
            <person name="Rust J."/>
            <person name="Gunkel S."/>
            <person name="Lesny P."/>
            <person name="Martin S."/>
            <person name="Oeyen J.P."/>
            <person name="Petersen M."/>
            <person name="Panagiotis P."/>
            <person name="Wilbrandt J."/>
            <person name="Tanja T."/>
        </authorList>
    </citation>
    <scope>NUCLEOTIDE SEQUENCE</scope>
    <source>
        <strain evidence="2">GBR_01_08_01A</strain>
        <tissue evidence="2">Thorax + abdomen</tissue>
    </source>
</reference>
<feature type="transmembrane region" description="Helical" evidence="1">
    <location>
        <begin position="26"/>
        <end position="49"/>
    </location>
</feature>
<name>A0AAD9VUJ7_9HYME</name>
<keyword evidence="1" id="KW-0472">Membrane</keyword>
<reference evidence="2" key="2">
    <citation type="journal article" date="2023" name="Commun. Biol.">
        <title>Intrasexual cuticular hydrocarbon dimorphism in a wasp sheds light on hydrocarbon biosynthesis genes in Hymenoptera.</title>
        <authorList>
            <person name="Moris V.C."/>
            <person name="Podsiadlowski L."/>
            <person name="Martin S."/>
            <person name="Oeyen J.P."/>
            <person name="Donath A."/>
            <person name="Petersen M."/>
            <person name="Wilbrandt J."/>
            <person name="Misof B."/>
            <person name="Liedtke D."/>
            <person name="Thamm M."/>
            <person name="Scheiner R."/>
            <person name="Schmitt T."/>
            <person name="Niehuis O."/>
        </authorList>
    </citation>
    <scope>NUCLEOTIDE SEQUENCE</scope>
    <source>
        <strain evidence="2">GBR_01_08_01A</strain>
    </source>
</reference>
<accession>A0AAD9VUJ7</accession>
<dbReference type="EMBL" id="JAIFRP010000011">
    <property type="protein sequence ID" value="KAK2586652.1"/>
    <property type="molecule type" value="Genomic_DNA"/>
</dbReference>
<keyword evidence="1" id="KW-0812">Transmembrane</keyword>
<feature type="transmembrane region" description="Helical" evidence="1">
    <location>
        <begin position="239"/>
        <end position="261"/>
    </location>
</feature>
<sequence length="296" mass="34056">MDIDRFIPFLNQTQTEEGKGISAVKLSLQTAGIIIIVVMIATCCCTLYLRNKLMNLVYKITRKKSRESTLLPVDVEKGKGDSKSSLKKLQKTEIKTPKHDVTRTVTQSVMTTTSSVQAEPSTTICCRCFKKKKKNRKKQRTVDDEIPCIRQLVHWNESPTEGLGQAHEVLIHRLRQLNRNDLADWLGKSTFKQLRKDIERIMDRPFDELGEQETERSYALTINPVETPEDDDFWSKLDIVLLAITLGLLGTLLTLVGYIIFHIIKIRLRKAKYTYKRKMKQNATTDKLSKLSEEEK</sequence>
<dbReference type="Proteomes" id="UP001258017">
    <property type="component" value="Unassembled WGS sequence"/>
</dbReference>
<dbReference type="AlphaFoldDB" id="A0AAD9VUJ7"/>
<evidence type="ECO:0000256" key="1">
    <source>
        <dbReference type="SAM" id="Phobius"/>
    </source>
</evidence>
<keyword evidence="3" id="KW-1185">Reference proteome</keyword>
<proteinExistence type="predicted"/>
<comment type="caution">
    <text evidence="2">The sequence shown here is derived from an EMBL/GenBank/DDBJ whole genome shotgun (WGS) entry which is preliminary data.</text>
</comment>